<name>Q318Z5_PROM9</name>
<dbReference type="Proteomes" id="UP000002715">
    <property type="component" value="Chromosome"/>
</dbReference>
<organism evidence="1 2">
    <name type="scientific">Prochlorococcus marinus (strain MIT 9312)</name>
    <dbReference type="NCBI Taxonomy" id="74546"/>
    <lineage>
        <taxon>Bacteria</taxon>
        <taxon>Bacillati</taxon>
        <taxon>Cyanobacteriota</taxon>
        <taxon>Cyanophyceae</taxon>
        <taxon>Synechococcales</taxon>
        <taxon>Prochlorococcaceae</taxon>
        <taxon>Prochlorococcus</taxon>
    </lineage>
</organism>
<sequence length="61" mass="7180">MKLNSTFSIQDKKLKNLDNIKDFPTDSAFMSEQNVSETHCDYWHKECELNPSNPHCLVYED</sequence>
<protein>
    <submittedName>
        <fullName evidence="1">Virion host shutoff protein-like protein</fullName>
    </submittedName>
</protein>
<evidence type="ECO:0000313" key="1">
    <source>
        <dbReference type="EMBL" id="ABB50550.1"/>
    </source>
</evidence>
<gene>
    <name evidence="1" type="ordered locus">PMT9312_1490</name>
</gene>
<dbReference type="HOGENOM" id="CLU_196788_0_0_3"/>
<dbReference type="KEGG" id="pmi:PMT9312_1490"/>
<dbReference type="AlphaFoldDB" id="Q318Z5"/>
<reference evidence="2" key="1">
    <citation type="submission" date="2005-07" db="EMBL/GenBank/DDBJ databases">
        <title>Complete sequence of Prochlorococcus marinus str. MIT 9312.</title>
        <authorList>
            <consortium name="US DOE Joint Genome Institute"/>
            <person name="Copeland A."/>
            <person name="Lucas S."/>
            <person name="Lapidus A."/>
            <person name="Barry K."/>
            <person name="Detter J.C."/>
            <person name="Glavina T."/>
            <person name="Hammon N."/>
            <person name="Israni S."/>
            <person name="Pitluck S."/>
            <person name="Thiel J."/>
            <person name="Schmutz J."/>
            <person name="Larimer F."/>
            <person name="Land M."/>
            <person name="Kyrpides N."/>
            <person name="Lykidis A."/>
            <person name="Richardson P."/>
        </authorList>
    </citation>
    <scope>NUCLEOTIDE SEQUENCE [LARGE SCALE GENOMIC DNA]</scope>
    <source>
        <strain evidence="2">MIT 9312</strain>
    </source>
</reference>
<evidence type="ECO:0000313" key="2">
    <source>
        <dbReference type="Proteomes" id="UP000002715"/>
    </source>
</evidence>
<proteinExistence type="predicted"/>
<dbReference type="EMBL" id="CP000111">
    <property type="protein sequence ID" value="ABB50550.1"/>
    <property type="molecule type" value="Genomic_DNA"/>
</dbReference>
<accession>Q318Z5</accession>
<dbReference type="OrthoDB" id="540848at2"/>